<dbReference type="AlphaFoldDB" id="A0A9P4NMG1"/>
<accession>A0A9P4NMG1</accession>
<comment type="caution">
    <text evidence="1">The sequence shown here is derived from an EMBL/GenBank/DDBJ whole genome shotgun (WGS) entry which is preliminary data.</text>
</comment>
<evidence type="ECO:0000313" key="1">
    <source>
        <dbReference type="EMBL" id="KAF2427695.1"/>
    </source>
</evidence>
<dbReference type="OrthoDB" id="4708870at2759"/>
<protein>
    <submittedName>
        <fullName evidence="1">Uncharacterized protein</fullName>
    </submittedName>
</protein>
<reference evidence="1" key="1">
    <citation type="journal article" date="2020" name="Stud. Mycol.">
        <title>101 Dothideomycetes genomes: a test case for predicting lifestyles and emergence of pathogens.</title>
        <authorList>
            <person name="Haridas S."/>
            <person name="Albert R."/>
            <person name="Binder M."/>
            <person name="Bloem J."/>
            <person name="Labutti K."/>
            <person name="Salamov A."/>
            <person name="Andreopoulos B."/>
            <person name="Baker S."/>
            <person name="Barry K."/>
            <person name="Bills G."/>
            <person name="Bluhm B."/>
            <person name="Cannon C."/>
            <person name="Castanera R."/>
            <person name="Culley D."/>
            <person name="Daum C."/>
            <person name="Ezra D."/>
            <person name="Gonzalez J."/>
            <person name="Henrissat B."/>
            <person name="Kuo A."/>
            <person name="Liang C."/>
            <person name="Lipzen A."/>
            <person name="Lutzoni F."/>
            <person name="Magnuson J."/>
            <person name="Mondo S."/>
            <person name="Nolan M."/>
            <person name="Ohm R."/>
            <person name="Pangilinan J."/>
            <person name="Park H.-J."/>
            <person name="Ramirez L."/>
            <person name="Alfaro M."/>
            <person name="Sun H."/>
            <person name="Tritt A."/>
            <person name="Yoshinaga Y."/>
            <person name="Zwiers L.-H."/>
            <person name="Turgeon B."/>
            <person name="Goodwin S."/>
            <person name="Spatafora J."/>
            <person name="Crous P."/>
            <person name="Grigoriev I."/>
        </authorList>
    </citation>
    <scope>NUCLEOTIDE SEQUENCE</scope>
    <source>
        <strain evidence="1">CBS 130266</strain>
    </source>
</reference>
<proteinExistence type="predicted"/>
<sequence>YLVLKDYFIQQLRGIFEHVAIPPHVSDKLDHGDFDTIVCGPKGNLASLPDLKSLQAILQSSYLTTITHSTEANTHATRRPSHSQKRFVQVDVQLYDAPSQFEWKVFSYAYGDLYNILKIGVQPFGFTLRPSGLFLRIAEIDAINKDASPVFLTNDVQLVLEFFGLDFQRYNQGFDNLEELFGYATSSHLFSRLQFSLQNASLKPGTSPSKRSKRASWVQFTEQWLPSHPEIGTTFDENDKSTIHANALQIFDREPLYWKKLNAFR</sequence>
<evidence type="ECO:0000313" key="2">
    <source>
        <dbReference type="Proteomes" id="UP000800235"/>
    </source>
</evidence>
<feature type="non-terminal residue" evidence="1">
    <location>
        <position position="1"/>
    </location>
</feature>
<gene>
    <name evidence="1" type="ORF">EJ08DRAFT_572074</name>
</gene>
<organism evidence="1 2">
    <name type="scientific">Tothia fuscella</name>
    <dbReference type="NCBI Taxonomy" id="1048955"/>
    <lineage>
        <taxon>Eukaryota</taxon>
        <taxon>Fungi</taxon>
        <taxon>Dikarya</taxon>
        <taxon>Ascomycota</taxon>
        <taxon>Pezizomycotina</taxon>
        <taxon>Dothideomycetes</taxon>
        <taxon>Pleosporomycetidae</taxon>
        <taxon>Venturiales</taxon>
        <taxon>Cylindrosympodiaceae</taxon>
        <taxon>Tothia</taxon>
    </lineage>
</organism>
<feature type="non-terminal residue" evidence="1">
    <location>
        <position position="265"/>
    </location>
</feature>
<keyword evidence="2" id="KW-1185">Reference proteome</keyword>
<dbReference type="Proteomes" id="UP000800235">
    <property type="component" value="Unassembled WGS sequence"/>
</dbReference>
<dbReference type="EMBL" id="MU007058">
    <property type="protein sequence ID" value="KAF2427695.1"/>
    <property type="molecule type" value="Genomic_DNA"/>
</dbReference>
<name>A0A9P4NMG1_9PEZI</name>